<evidence type="ECO:0000256" key="1">
    <source>
        <dbReference type="ARBA" id="ARBA00004123"/>
    </source>
</evidence>
<feature type="compositionally biased region" description="Low complexity" evidence="8">
    <location>
        <begin position="268"/>
        <end position="279"/>
    </location>
</feature>
<dbReference type="AlphaFoldDB" id="A0A5C3QZF0"/>
<sequence length="583" mass="64055">MDSDPETGQIIGPHNIPIPDHTHPPSQSSEDFAASVISDLHQFTNSTSSLNANQQDEPYSVENLEREITSLLNQNSSSPASSPPIPLPMPFTPNENQLENDGHQTDLNEGSIGTLGLYLSGLADMLQAAQSAESNDRDYNTFAQDDGEAPLGTRPVPSFHSLTADQDGEPSLKPRLGAKKRGIDDTGYLYQDSDQSDVEDAFSRAIDSDDPLIDSCTPPRGSSPPSPSVTDRGAYDDVHDMSQDFFSRYDSDPEACPIVSRSSRDAVPQSQAQASTSTAPSPPAFKKKSSREKEKTSHVCEVEKCSKAFTRKSDLNRHMRIHSGDRPFVCSHSNCGKAFIQRSALQVHLRVHTGEKPHSCEYPGCGKTFGDSSSLARHRRTHTGKRPYKCEEPTCDKTFTRRTTLTQHMRTHDPDWEPDPNIRYNFKSTKKQKLDADDDDDDGDEGDLEDSVRTITAIFNGHGDSPPAPQFAHYTDTLQKHVADISAEIVAAITHANPSRSIQQLPRAIEEEPPHNEDDLTDDEQDQEPLTPPSMPPPSAVSSILEQGKMLDAIVADVSTFSVPLRARKTKDPIAGIGVKRKR</sequence>
<evidence type="ECO:0000256" key="7">
    <source>
        <dbReference type="PROSITE-ProRule" id="PRU00042"/>
    </source>
</evidence>
<evidence type="ECO:0000256" key="3">
    <source>
        <dbReference type="ARBA" id="ARBA00022737"/>
    </source>
</evidence>
<accession>A0A5C3QZF0</accession>
<dbReference type="Proteomes" id="UP000305067">
    <property type="component" value="Unassembled WGS sequence"/>
</dbReference>
<dbReference type="GO" id="GO:0031519">
    <property type="term" value="C:PcG protein complex"/>
    <property type="evidence" value="ECO:0007669"/>
    <property type="project" value="TreeGrafter"/>
</dbReference>
<dbReference type="GO" id="GO:0005667">
    <property type="term" value="C:transcription regulator complex"/>
    <property type="evidence" value="ECO:0007669"/>
    <property type="project" value="TreeGrafter"/>
</dbReference>
<feature type="compositionally biased region" description="Pro residues" evidence="8">
    <location>
        <begin position="530"/>
        <end position="539"/>
    </location>
</feature>
<feature type="domain" description="C2H2-type" evidence="9">
    <location>
        <begin position="388"/>
        <end position="417"/>
    </location>
</feature>
<feature type="region of interest" description="Disordered" evidence="8">
    <location>
        <begin position="512"/>
        <end position="542"/>
    </location>
</feature>
<feature type="region of interest" description="Disordered" evidence="8">
    <location>
        <begin position="131"/>
        <end position="235"/>
    </location>
</feature>
<dbReference type="PROSITE" id="PS00028">
    <property type="entry name" value="ZINC_FINGER_C2H2_1"/>
    <property type="match status" value="4"/>
</dbReference>
<dbReference type="OrthoDB" id="654211at2759"/>
<dbReference type="PANTHER" id="PTHR14003:SF22">
    <property type="entry name" value="FINGER DOMAIN PROTEIN, PUTATIVE (AFU_ORTHOLOGUE AFUA_4G11480)-RELATED"/>
    <property type="match status" value="1"/>
</dbReference>
<evidence type="ECO:0000313" key="10">
    <source>
        <dbReference type="EMBL" id="TFL07403.1"/>
    </source>
</evidence>
<dbReference type="Pfam" id="PF00096">
    <property type="entry name" value="zf-C2H2"/>
    <property type="match status" value="4"/>
</dbReference>
<keyword evidence="5" id="KW-0862">Zinc</keyword>
<organism evidence="10 11">
    <name type="scientific">Pterulicium gracile</name>
    <dbReference type="NCBI Taxonomy" id="1884261"/>
    <lineage>
        <taxon>Eukaryota</taxon>
        <taxon>Fungi</taxon>
        <taxon>Dikarya</taxon>
        <taxon>Basidiomycota</taxon>
        <taxon>Agaricomycotina</taxon>
        <taxon>Agaricomycetes</taxon>
        <taxon>Agaricomycetidae</taxon>
        <taxon>Agaricales</taxon>
        <taxon>Pleurotineae</taxon>
        <taxon>Pterulaceae</taxon>
        <taxon>Pterulicium</taxon>
    </lineage>
</organism>
<dbReference type="FunFam" id="3.30.160.60:FF:000744">
    <property type="entry name" value="zinc finger E-box-binding homeobox 1"/>
    <property type="match status" value="1"/>
</dbReference>
<dbReference type="InterPro" id="IPR036236">
    <property type="entry name" value="Znf_C2H2_sf"/>
</dbReference>
<dbReference type="FunFam" id="3.30.160.60:FF:000125">
    <property type="entry name" value="Putative zinc finger protein 143"/>
    <property type="match status" value="1"/>
</dbReference>
<dbReference type="InterPro" id="IPR013087">
    <property type="entry name" value="Znf_C2H2_type"/>
</dbReference>
<dbReference type="STRING" id="1884261.A0A5C3QZF0"/>
<feature type="domain" description="C2H2-type" evidence="9">
    <location>
        <begin position="358"/>
        <end position="387"/>
    </location>
</feature>
<dbReference type="GO" id="GO:0000978">
    <property type="term" value="F:RNA polymerase II cis-regulatory region sequence-specific DNA binding"/>
    <property type="evidence" value="ECO:0007669"/>
    <property type="project" value="TreeGrafter"/>
</dbReference>
<dbReference type="FunFam" id="3.30.160.60:FF:000072">
    <property type="entry name" value="zinc finger protein 143 isoform X1"/>
    <property type="match status" value="1"/>
</dbReference>
<evidence type="ECO:0000256" key="8">
    <source>
        <dbReference type="SAM" id="MobiDB-lite"/>
    </source>
</evidence>
<name>A0A5C3QZF0_9AGAR</name>
<feature type="domain" description="C2H2-type" evidence="9">
    <location>
        <begin position="298"/>
        <end position="327"/>
    </location>
</feature>
<keyword evidence="2" id="KW-0479">Metal-binding</keyword>
<keyword evidence="4 7" id="KW-0863">Zinc-finger</keyword>
<comment type="subcellular location">
    <subcellularLocation>
        <location evidence="1">Nucleus</location>
    </subcellularLocation>
</comment>
<feature type="region of interest" description="Disordered" evidence="8">
    <location>
        <begin position="68"/>
        <end position="106"/>
    </location>
</feature>
<gene>
    <name evidence="10" type="ORF">BDV98DRAFT_557819</name>
</gene>
<feature type="region of interest" description="Disordered" evidence="8">
    <location>
        <begin position="407"/>
        <end position="448"/>
    </location>
</feature>
<evidence type="ECO:0000256" key="6">
    <source>
        <dbReference type="ARBA" id="ARBA00023242"/>
    </source>
</evidence>
<reference evidence="10 11" key="1">
    <citation type="journal article" date="2019" name="Nat. Ecol. Evol.">
        <title>Megaphylogeny resolves global patterns of mushroom evolution.</title>
        <authorList>
            <person name="Varga T."/>
            <person name="Krizsan K."/>
            <person name="Foldi C."/>
            <person name="Dima B."/>
            <person name="Sanchez-Garcia M."/>
            <person name="Sanchez-Ramirez S."/>
            <person name="Szollosi G.J."/>
            <person name="Szarkandi J.G."/>
            <person name="Papp V."/>
            <person name="Albert L."/>
            <person name="Andreopoulos W."/>
            <person name="Angelini C."/>
            <person name="Antonin V."/>
            <person name="Barry K.W."/>
            <person name="Bougher N.L."/>
            <person name="Buchanan P."/>
            <person name="Buyck B."/>
            <person name="Bense V."/>
            <person name="Catcheside P."/>
            <person name="Chovatia M."/>
            <person name="Cooper J."/>
            <person name="Damon W."/>
            <person name="Desjardin D."/>
            <person name="Finy P."/>
            <person name="Geml J."/>
            <person name="Haridas S."/>
            <person name="Hughes K."/>
            <person name="Justo A."/>
            <person name="Karasinski D."/>
            <person name="Kautmanova I."/>
            <person name="Kiss B."/>
            <person name="Kocsube S."/>
            <person name="Kotiranta H."/>
            <person name="LaButti K.M."/>
            <person name="Lechner B.E."/>
            <person name="Liimatainen K."/>
            <person name="Lipzen A."/>
            <person name="Lukacs Z."/>
            <person name="Mihaltcheva S."/>
            <person name="Morgado L.N."/>
            <person name="Niskanen T."/>
            <person name="Noordeloos M.E."/>
            <person name="Ohm R.A."/>
            <person name="Ortiz-Santana B."/>
            <person name="Ovrebo C."/>
            <person name="Racz N."/>
            <person name="Riley R."/>
            <person name="Savchenko A."/>
            <person name="Shiryaev A."/>
            <person name="Soop K."/>
            <person name="Spirin V."/>
            <person name="Szebenyi C."/>
            <person name="Tomsovsky M."/>
            <person name="Tulloss R.E."/>
            <person name="Uehling J."/>
            <person name="Grigoriev I.V."/>
            <person name="Vagvolgyi C."/>
            <person name="Papp T."/>
            <person name="Martin F.M."/>
            <person name="Miettinen O."/>
            <person name="Hibbett D.S."/>
            <person name="Nagy L.G."/>
        </authorList>
    </citation>
    <scope>NUCLEOTIDE SEQUENCE [LARGE SCALE GENOMIC DNA]</scope>
    <source>
        <strain evidence="10 11">CBS 309.79</strain>
    </source>
</reference>
<dbReference type="Gene3D" id="3.30.160.60">
    <property type="entry name" value="Classic Zinc Finger"/>
    <property type="match status" value="4"/>
</dbReference>
<evidence type="ECO:0000313" key="11">
    <source>
        <dbReference type="Proteomes" id="UP000305067"/>
    </source>
</evidence>
<dbReference type="SUPFAM" id="SSF57667">
    <property type="entry name" value="beta-beta-alpha zinc fingers"/>
    <property type="match status" value="2"/>
</dbReference>
<dbReference type="GO" id="GO:0000785">
    <property type="term" value="C:chromatin"/>
    <property type="evidence" value="ECO:0007669"/>
    <property type="project" value="TreeGrafter"/>
</dbReference>
<protein>
    <recommendedName>
        <fullName evidence="9">C2H2-type domain-containing protein</fullName>
    </recommendedName>
</protein>
<feature type="compositionally biased region" description="Pro residues" evidence="8">
    <location>
        <begin position="81"/>
        <end position="91"/>
    </location>
</feature>
<evidence type="ECO:0000259" key="9">
    <source>
        <dbReference type="PROSITE" id="PS50157"/>
    </source>
</evidence>
<dbReference type="EMBL" id="ML178814">
    <property type="protein sequence ID" value="TFL07403.1"/>
    <property type="molecule type" value="Genomic_DNA"/>
</dbReference>
<proteinExistence type="predicted"/>
<evidence type="ECO:0000256" key="5">
    <source>
        <dbReference type="ARBA" id="ARBA00022833"/>
    </source>
</evidence>
<dbReference type="PROSITE" id="PS50157">
    <property type="entry name" value="ZINC_FINGER_C2H2_2"/>
    <property type="match status" value="4"/>
</dbReference>
<feature type="region of interest" description="Disordered" evidence="8">
    <location>
        <begin position="257"/>
        <end position="295"/>
    </location>
</feature>
<evidence type="ECO:0000256" key="4">
    <source>
        <dbReference type="ARBA" id="ARBA00022771"/>
    </source>
</evidence>
<keyword evidence="6" id="KW-0539">Nucleus</keyword>
<keyword evidence="11" id="KW-1185">Reference proteome</keyword>
<feature type="compositionally biased region" description="Acidic residues" evidence="8">
    <location>
        <begin position="436"/>
        <end position="448"/>
    </location>
</feature>
<feature type="domain" description="C2H2-type" evidence="9">
    <location>
        <begin position="328"/>
        <end position="357"/>
    </location>
</feature>
<feature type="region of interest" description="Disordered" evidence="8">
    <location>
        <begin position="1"/>
        <end position="31"/>
    </location>
</feature>
<keyword evidence="3" id="KW-0677">Repeat</keyword>
<evidence type="ECO:0000256" key="2">
    <source>
        <dbReference type="ARBA" id="ARBA00022723"/>
    </source>
</evidence>
<feature type="compositionally biased region" description="Low complexity" evidence="8">
    <location>
        <begin position="70"/>
        <end position="80"/>
    </location>
</feature>
<dbReference type="GO" id="GO:0000981">
    <property type="term" value="F:DNA-binding transcription factor activity, RNA polymerase II-specific"/>
    <property type="evidence" value="ECO:0007669"/>
    <property type="project" value="UniProtKB-ARBA"/>
</dbReference>
<dbReference type="FunFam" id="3.30.160.60:FF:000690">
    <property type="entry name" value="Zinc finger protein 354C"/>
    <property type="match status" value="1"/>
</dbReference>
<dbReference type="PANTHER" id="PTHR14003">
    <property type="entry name" value="TRANSCRIPTIONAL REPRESSOR PROTEIN YY"/>
    <property type="match status" value="1"/>
</dbReference>
<dbReference type="SMART" id="SM00355">
    <property type="entry name" value="ZnF_C2H2"/>
    <property type="match status" value="4"/>
</dbReference>
<dbReference type="GO" id="GO:0008270">
    <property type="term" value="F:zinc ion binding"/>
    <property type="evidence" value="ECO:0007669"/>
    <property type="project" value="UniProtKB-KW"/>
</dbReference>